<keyword evidence="2" id="KW-0175">Coiled coil</keyword>
<accession>A0ABY0XNS0</accession>
<dbReference type="InterPro" id="IPR050469">
    <property type="entry name" value="Diguanylate_Cyclase"/>
</dbReference>
<dbReference type="SMART" id="SM00267">
    <property type="entry name" value="GGDEF"/>
    <property type="match status" value="1"/>
</dbReference>
<dbReference type="InterPro" id="IPR000160">
    <property type="entry name" value="GGDEF_dom"/>
</dbReference>
<evidence type="ECO:0000259" key="3">
    <source>
        <dbReference type="PROSITE" id="PS50887"/>
    </source>
</evidence>
<dbReference type="Gene3D" id="3.30.70.270">
    <property type="match status" value="1"/>
</dbReference>
<sequence>MPKTNNHSDAMSQSESRANVLALYPEDTREAAALLKRAVPLMVRHNIAPNPVHYALWYTYSKGQDPELNRHLDRVLRDFDYFPPESATKLFREHIIRDELDDVRADQHQVISLVDGMERDVSRSVKGNLTFQSRLGQCMEMLDEPVSARLPDILSELQQSTRLMQSQQEHFLAQLQSAQSEIKTLRDKLERAQRAATLDGLTELLNRSAFTRQLEQALVKASQNVALVMLDIDHFKQFNDQYGHPLGDRVLQHVGQVLRDALPANAFAARYGGEEFCVVLEHCADLTVANAFAEQLRLKVQSLRIKARGTDTVLDTVTASFGVAFTEPGDNLESLVTRADDALYQAKRNGRNQVHTLEKDPVTP</sequence>
<gene>
    <name evidence="4" type="ORF">SAMN05216205_0602</name>
</gene>
<feature type="domain" description="GGDEF" evidence="3">
    <location>
        <begin position="223"/>
        <end position="359"/>
    </location>
</feature>
<evidence type="ECO:0000256" key="1">
    <source>
        <dbReference type="ARBA" id="ARBA00012528"/>
    </source>
</evidence>
<dbReference type="Pfam" id="PF00990">
    <property type="entry name" value="GGDEF"/>
    <property type="match status" value="1"/>
</dbReference>
<dbReference type="NCBIfam" id="TIGR00254">
    <property type="entry name" value="GGDEF"/>
    <property type="match status" value="1"/>
</dbReference>
<reference evidence="4 5" key="1">
    <citation type="submission" date="2016-10" db="EMBL/GenBank/DDBJ databases">
        <authorList>
            <person name="Varghese N."/>
            <person name="Submissions S."/>
        </authorList>
    </citation>
    <scope>NUCLEOTIDE SEQUENCE [LARGE SCALE GENOMIC DNA]</scope>
    <source>
        <strain evidence="4 5">DSM 18327</strain>
    </source>
</reference>
<dbReference type="Proteomes" id="UP000199665">
    <property type="component" value="Unassembled WGS sequence"/>
</dbReference>
<comment type="caution">
    <text evidence="4">The sequence shown here is derived from an EMBL/GenBank/DDBJ whole genome shotgun (WGS) entry which is preliminary data.</text>
</comment>
<dbReference type="PANTHER" id="PTHR45138">
    <property type="entry name" value="REGULATORY COMPONENTS OF SENSORY TRANSDUCTION SYSTEM"/>
    <property type="match status" value="1"/>
</dbReference>
<dbReference type="InterPro" id="IPR029787">
    <property type="entry name" value="Nucleotide_cyclase"/>
</dbReference>
<dbReference type="EMBL" id="FNRV01000001">
    <property type="protein sequence ID" value="SEB77690.1"/>
    <property type="molecule type" value="Genomic_DNA"/>
</dbReference>
<dbReference type="PROSITE" id="PS50887">
    <property type="entry name" value="GGDEF"/>
    <property type="match status" value="1"/>
</dbReference>
<protein>
    <recommendedName>
        <fullName evidence="1">diguanylate cyclase</fullName>
        <ecNumber evidence="1">2.7.7.65</ecNumber>
    </recommendedName>
</protein>
<dbReference type="EC" id="2.7.7.65" evidence="1"/>
<dbReference type="InterPro" id="IPR043128">
    <property type="entry name" value="Rev_trsase/Diguanyl_cyclase"/>
</dbReference>
<name>A0ABY0XNS0_9PSED</name>
<evidence type="ECO:0000256" key="2">
    <source>
        <dbReference type="SAM" id="Coils"/>
    </source>
</evidence>
<proteinExistence type="predicted"/>
<evidence type="ECO:0000313" key="5">
    <source>
        <dbReference type="Proteomes" id="UP000199665"/>
    </source>
</evidence>
<dbReference type="CDD" id="cd01949">
    <property type="entry name" value="GGDEF"/>
    <property type="match status" value="1"/>
</dbReference>
<dbReference type="PANTHER" id="PTHR45138:SF2">
    <property type="entry name" value="DIGUANYLATE CYCLASE VDCA"/>
    <property type="match status" value="1"/>
</dbReference>
<feature type="coiled-coil region" evidence="2">
    <location>
        <begin position="168"/>
        <end position="195"/>
    </location>
</feature>
<keyword evidence="5" id="KW-1185">Reference proteome</keyword>
<dbReference type="SUPFAM" id="SSF55073">
    <property type="entry name" value="Nucleotide cyclase"/>
    <property type="match status" value="1"/>
</dbReference>
<evidence type="ECO:0000313" key="4">
    <source>
        <dbReference type="EMBL" id="SEB77690.1"/>
    </source>
</evidence>
<organism evidence="4 5">
    <name type="scientific">Pseudomonas mohnii</name>
    <dbReference type="NCBI Taxonomy" id="395600"/>
    <lineage>
        <taxon>Bacteria</taxon>
        <taxon>Pseudomonadati</taxon>
        <taxon>Pseudomonadota</taxon>
        <taxon>Gammaproteobacteria</taxon>
        <taxon>Pseudomonadales</taxon>
        <taxon>Pseudomonadaceae</taxon>
        <taxon>Pseudomonas</taxon>
    </lineage>
</organism>